<gene>
    <name evidence="4" type="ORF">RSO01_43760</name>
</gene>
<dbReference type="Pfam" id="PF13365">
    <property type="entry name" value="Trypsin_2"/>
    <property type="match status" value="1"/>
</dbReference>
<evidence type="ECO:0000256" key="3">
    <source>
        <dbReference type="SAM" id="Phobius"/>
    </source>
</evidence>
<dbReference type="RefSeq" id="WP_170303255.1">
    <property type="nucleotide sequence ID" value="NZ_BKAJ01000076.1"/>
</dbReference>
<dbReference type="SUPFAM" id="SSF50494">
    <property type="entry name" value="Trypsin-like serine proteases"/>
    <property type="match status" value="1"/>
</dbReference>
<feature type="compositionally biased region" description="Low complexity" evidence="2">
    <location>
        <begin position="109"/>
        <end position="121"/>
    </location>
</feature>
<dbReference type="InterPro" id="IPR043504">
    <property type="entry name" value="Peptidase_S1_PA_chymotrypsin"/>
</dbReference>
<dbReference type="PANTHER" id="PTHR43019:SF23">
    <property type="entry name" value="PROTEASE DO-LIKE 5, CHLOROPLASTIC"/>
    <property type="match status" value="1"/>
</dbReference>
<keyword evidence="3" id="KW-0472">Membrane</keyword>
<dbReference type="PANTHER" id="PTHR43019">
    <property type="entry name" value="SERINE ENDOPROTEASE DEGS"/>
    <property type="match status" value="1"/>
</dbReference>
<evidence type="ECO:0008006" key="6">
    <source>
        <dbReference type="Google" id="ProtNLM"/>
    </source>
</evidence>
<organism evidence="4 5">
    <name type="scientific">Reyranella soli</name>
    <dbReference type="NCBI Taxonomy" id="1230389"/>
    <lineage>
        <taxon>Bacteria</taxon>
        <taxon>Pseudomonadati</taxon>
        <taxon>Pseudomonadota</taxon>
        <taxon>Alphaproteobacteria</taxon>
        <taxon>Hyphomicrobiales</taxon>
        <taxon>Reyranellaceae</taxon>
        <taxon>Reyranella</taxon>
    </lineage>
</organism>
<keyword evidence="1" id="KW-0175">Coiled coil</keyword>
<reference evidence="4 5" key="1">
    <citation type="submission" date="2019-07" db="EMBL/GenBank/DDBJ databases">
        <title>Whole genome shotgun sequence of Reyranella soli NBRC 108950.</title>
        <authorList>
            <person name="Hosoyama A."/>
            <person name="Uohara A."/>
            <person name="Ohji S."/>
            <person name="Ichikawa N."/>
        </authorList>
    </citation>
    <scope>NUCLEOTIDE SEQUENCE [LARGE SCALE GENOMIC DNA]</scope>
    <source>
        <strain evidence="4 5">NBRC 108950</strain>
    </source>
</reference>
<name>A0A512NE27_9HYPH</name>
<keyword evidence="3" id="KW-1133">Transmembrane helix</keyword>
<dbReference type="GO" id="GO:0006508">
    <property type="term" value="P:proteolysis"/>
    <property type="evidence" value="ECO:0007669"/>
    <property type="project" value="InterPro"/>
</dbReference>
<protein>
    <recommendedName>
        <fullName evidence="6">Serine protease</fullName>
    </recommendedName>
</protein>
<evidence type="ECO:0000313" key="5">
    <source>
        <dbReference type="Proteomes" id="UP000321058"/>
    </source>
</evidence>
<dbReference type="AlphaFoldDB" id="A0A512NE27"/>
<dbReference type="GO" id="GO:0004252">
    <property type="term" value="F:serine-type endopeptidase activity"/>
    <property type="evidence" value="ECO:0007669"/>
    <property type="project" value="InterPro"/>
</dbReference>
<evidence type="ECO:0000256" key="1">
    <source>
        <dbReference type="SAM" id="Coils"/>
    </source>
</evidence>
<dbReference type="Gene3D" id="2.40.10.10">
    <property type="entry name" value="Trypsin-like serine proteases"/>
    <property type="match status" value="2"/>
</dbReference>
<keyword evidence="5" id="KW-1185">Reference proteome</keyword>
<comment type="caution">
    <text evidence="4">The sequence shown here is derived from an EMBL/GenBank/DDBJ whole genome shotgun (WGS) entry which is preliminary data.</text>
</comment>
<evidence type="ECO:0000313" key="4">
    <source>
        <dbReference type="EMBL" id="GEP57210.1"/>
    </source>
</evidence>
<keyword evidence="3" id="KW-0812">Transmembrane</keyword>
<dbReference type="Proteomes" id="UP000321058">
    <property type="component" value="Unassembled WGS sequence"/>
</dbReference>
<feature type="coiled-coil region" evidence="1">
    <location>
        <begin position="69"/>
        <end position="96"/>
    </location>
</feature>
<dbReference type="PRINTS" id="PR00834">
    <property type="entry name" value="PROTEASES2C"/>
</dbReference>
<accession>A0A512NE27</accession>
<dbReference type="InterPro" id="IPR001940">
    <property type="entry name" value="Peptidase_S1C"/>
</dbReference>
<dbReference type="InterPro" id="IPR009003">
    <property type="entry name" value="Peptidase_S1_PA"/>
</dbReference>
<proteinExistence type="predicted"/>
<feature type="transmembrane region" description="Helical" evidence="3">
    <location>
        <begin position="18"/>
        <end position="41"/>
    </location>
</feature>
<dbReference type="EMBL" id="BKAJ01000076">
    <property type="protein sequence ID" value="GEP57210.1"/>
    <property type="molecule type" value="Genomic_DNA"/>
</dbReference>
<feature type="region of interest" description="Disordered" evidence="2">
    <location>
        <begin position="104"/>
        <end position="145"/>
    </location>
</feature>
<evidence type="ECO:0000256" key="2">
    <source>
        <dbReference type="SAM" id="MobiDB-lite"/>
    </source>
</evidence>
<sequence>MAENAPSPEERPKSRWPLILGGLVGGFLLLAAGLALGWYLFYRPIVNVAVQLPAPPAPPAPPGPDQAQVKALEEQIEKQKAANKQIEDQIAFLKERLKADVCTIKDPLGKGPSSPAPAGALPERKTEAPTGSGPGPAKVTPAAASMDLPQTGGKAGKMTPAGLAQALEQATVLVVSAGGDSGSGFFVAPNYVVTNHHVVGRAAPGSEALILSKHLKTGYIGTVVATSQTGQGTEADYAVIKVDDVPAGSVRPLPLAAEPTALGDVIAAGYPSIAIAQDRNLRRLVAGDLKAAPEVVLTKGTVSAVQNKERNTPMVLHSADISAGNSGGPLIDSCGRVVGINTYIVTSRQTTKANYALGSSWLAAFLRGAKTPFDWRADSCA</sequence>